<dbReference type="PANTHER" id="PTHR19443">
    <property type="entry name" value="HEXOKINASE"/>
    <property type="match status" value="1"/>
</dbReference>
<dbReference type="Gene3D" id="3.30.420.40">
    <property type="match status" value="1"/>
</dbReference>
<evidence type="ECO:0000256" key="7">
    <source>
        <dbReference type="ARBA" id="ARBA00023152"/>
    </source>
</evidence>
<keyword evidence="6 8" id="KW-0067">ATP-binding</keyword>
<feature type="region of interest" description="Disordered" evidence="9">
    <location>
        <begin position="345"/>
        <end position="382"/>
    </location>
</feature>
<evidence type="ECO:0000256" key="4">
    <source>
        <dbReference type="ARBA" id="ARBA00022741"/>
    </source>
</evidence>
<evidence type="ECO:0000256" key="3">
    <source>
        <dbReference type="ARBA" id="ARBA00022679"/>
    </source>
</evidence>
<dbReference type="UniPathway" id="UPA00109">
    <property type="reaction ID" value="UER00180"/>
</dbReference>
<dbReference type="InterPro" id="IPR001312">
    <property type="entry name" value="Hexokinase"/>
</dbReference>
<evidence type="ECO:0000313" key="13">
    <source>
        <dbReference type="Proteomes" id="UP000045706"/>
    </source>
</evidence>
<dbReference type="Proteomes" id="UP000045706">
    <property type="component" value="Unassembled WGS sequence"/>
</dbReference>
<reference evidence="13" key="1">
    <citation type="submission" date="2015-05" db="EMBL/GenBank/DDBJ databases">
        <authorList>
            <person name="Fogelqvist Johan"/>
        </authorList>
    </citation>
    <scope>NUCLEOTIDE SEQUENCE [LARGE SCALE GENOMIC DNA]</scope>
</reference>
<feature type="non-terminal residue" evidence="12">
    <location>
        <position position="425"/>
    </location>
</feature>
<dbReference type="PRINTS" id="PR00475">
    <property type="entry name" value="HEXOKINASE"/>
</dbReference>
<organism evidence="12 13">
    <name type="scientific">Verticillium longisporum</name>
    <name type="common">Verticillium dahliae var. longisporum</name>
    <dbReference type="NCBI Taxonomy" id="100787"/>
    <lineage>
        <taxon>Eukaryota</taxon>
        <taxon>Fungi</taxon>
        <taxon>Dikarya</taxon>
        <taxon>Ascomycota</taxon>
        <taxon>Pezizomycotina</taxon>
        <taxon>Sordariomycetes</taxon>
        <taxon>Hypocreomycetidae</taxon>
        <taxon>Glomerellales</taxon>
        <taxon>Plectosphaerellaceae</taxon>
        <taxon>Verticillium</taxon>
    </lineage>
</organism>
<dbReference type="EMBL" id="CVQI01016258">
    <property type="protein sequence ID" value="CRK24424.1"/>
    <property type="molecule type" value="Genomic_DNA"/>
</dbReference>
<dbReference type="InterPro" id="IPR019807">
    <property type="entry name" value="Hexokinase_BS"/>
</dbReference>
<dbReference type="SUPFAM" id="SSF53067">
    <property type="entry name" value="Actin-like ATPase domain"/>
    <property type="match status" value="2"/>
</dbReference>
<evidence type="ECO:0000256" key="1">
    <source>
        <dbReference type="ARBA" id="ARBA00004888"/>
    </source>
</evidence>
<evidence type="ECO:0000256" key="5">
    <source>
        <dbReference type="ARBA" id="ARBA00022777"/>
    </source>
</evidence>
<dbReference type="GO" id="GO:0006096">
    <property type="term" value="P:glycolytic process"/>
    <property type="evidence" value="ECO:0007669"/>
    <property type="project" value="UniProtKB-UniPathway"/>
</dbReference>
<dbReference type="PANTHER" id="PTHR19443:SF30">
    <property type="entry name" value="GLUCOKINASE-1-RELATED"/>
    <property type="match status" value="1"/>
</dbReference>
<dbReference type="Pfam" id="PF03727">
    <property type="entry name" value="Hexokinase_2"/>
    <property type="match status" value="1"/>
</dbReference>
<dbReference type="GO" id="GO:0008865">
    <property type="term" value="F:fructokinase activity"/>
    <property type="evidence" value="ECO:0007669"/>
    <property type="project" value="TreeGrafter"/>
</dbReference>
<accession>A0A0G4LR79</accession>
<name>A0A0G4LR79_VERLO</name>
<evidence type="ECO:0000259" key="10">
    <source>
        <dbReference type="Pfam" id="PF00349"/>
    </source>
</evidence>
<evidence type="ECO:0000256" key="2">
    <source>
        <dbReference type="ARBA" id="ARBA00009225"/>
    </source>
</evidence>
<dbReference type="EC" id="2.7.1.-" evidence="8"/>
<dbReference type="GO" id="GO:0005524">
    <property type="term" value="F:ATP binding"/>
    <property type="evidence" value="ECO:0007669"/>
    <property type="project" value="UniProtKB-UniRule"/>
</dbReference>
<feature type="domain" description="Hexokinase N-terminal" evidence="10">
    <location>
        <begin position="1"/>
        <end position="151"/>
    </location>
</feature>
<dbReference type="GO" id="GO:0001678">
    <property type="term" value="P:intracellular glucose homeostasis"/>
    <property type="evidence" value="ECO:0007669"/>
    <property type="project" value="InterPro"/>
</dbReference>
<keyword evidence="5 8" id="KW-0418">Kinase</keyword>
<dbReference type="AlphaFoldDB" id="A0A0G4LR79"/>
<dbReference type="InterPro" id="IPR043129">
    <property type="entry name" value="ATPase_NBD"/>
</dbReference>
<dbReference type="PROSITE" id="PS00378">
    <property type="entry name" value="HEXOKINASE_1"/>
    <property type="match status" value="1"/>
</dbReference>
<dbReference type="Pfam" id="PF00349">
    <property type="entry name" value="Hexokinase_1"/>
    <property type="match status" value="1"/>
</dbReference>
<sequence>GTNFRVCSVKLNGDTTFNLTYSKVAIPKELMVAKTATELFSFLAKQIEAFLREHHKDQFENSVRRRRTVSSKSGYKDEHIFRLGFTFSFPVEQLAINKGNLIRWTKGFDIPDAIGKDVCALLQDEIDNLRLPVRVAALVNDTVGTLMARSYTANGKEGSLLGAIFGTGTNGAYLEKLSNIKKPIQGDYDAATGEMVVNTEWGSFDNQLNVLPTTPWDTSLDKDSVNPGIQMFEKRVSGMFLGEIVRRVVVDMIKDDKLSLFRDDNSSHNDWRSTTDVDPKSSLRKQWGLDSAIMSVAASDNTPELSTLRQELETVLHGARKPDPGVVYCKKVPYIDKPGFDIYGQTWVQPGPGRGKKKKDMKPDPNIEPNPGAPDQRPPNVLSFPSATCSKCKRCILVTRLNNHMGSCIGNSGRNASRAAAAKIS</sequence>
<comment type="similarity">
    <text evidence="2 8">Belongs to the hexokinase family.</text>
</comment>
<dbReference type="FunFam" id="3.30.420.40:FF:000034">
    <property type="entry name" value="Phosphotransferase"/>
    <property type="match status" value="1"/>
</dbReference>
<gene>
    <name evidence="12" type="ORF">BN1723_018143</name>
</gene>
<evidence type="ECO:0000313" key="12">
    <source>
        <dbReference type="EMBL" id="CRK24424.1"/>
    </source>
</evidence>
<comment type="pathway">
    <text evidence="1">Carbohydrate degradation; glycolysis; D-glyceraldehyde 3-phosphate and glycerone phosphate from D-glucose: step 1/4.</text>
</comment>
<dbReference type="Gene3D" id="3.40.367.20">
    <property type="match status" value="1"/>
</dbReference>
<keyword evidence="7 8" id="KW-0324">Glycolysis</keyword>
<proteinExistence type="inferred from homology"/>
<dbReference type="GO" id="GO:0006006">
    <property type="term" value="P:glucose metabolic process"/>
    <property type="evidence" value="ECO:0007669"/>
    <property type="project" value="TreeGrafter"/>
</dbReference>
<dbReference type="GO" id="GO:0004340">
    <property type="term" value="F:glucokinase activity"/>
    <property type="evidence" value="ECO:0007669"/>
    <property type="project" value="TreeGrafter"/>
</dbReference>
<keyword evidence="4 8" id="KW-0547">Nucleotide-binding</keyword>
<evidence type="ECO:0000256" key="6">
    <source>
        <dbReference type="ARBA" id="ARBA00022840"/>
    </source>
</evidence>
<dbReference type="GO" id="GO:0005829">
    <property type="term" value="C:cytosol"/>
    <property type="evidence" value="ECO:0007669"/>
    <property type="project" value="TreeGrafter"/>
</dbReference>
<dbReference type="GO" id="GO:0005536">
    <property type="term" value="F:D-glucose binding"/>
    <property type="evidence" value="ECO:0007669"/>
    <property type="project" value="InterPro"/>
</dbReference>
<protein>
    <recommendedName>
        <fullName evidence="8">Phosphotransferase</fullName>
        <ecNumber evidence="8">2.7.1.-</ecNumber>
    </recommendedName>
</protein>
<keyword evidence="3 8" id="KW-0808">Transferase</keyword>
<evidence type="ECO:0000259" key="11">
    <source>
        <dbReference type="Pfam" id="PF03727"/>
    </source>
</evidence>
<dbReference type="GO" id="GO:0005739">
    <property type="term" value="C:mitochondrion"/>
    <property type="evidence" value="ECO:0007669"/>
    <property type="project" value="TreeGrafter"/>
</dbReference>
<evidence type="ECO:0000256" key="8">
    <source>
        <dbReference type="RuleBase" id="RU362007"/>
    </source>
</evidence>
<evidence type="ECO:0000256" key="9">
    <source>
        <dbReference type="SAM" id="MobiDB-lite"/>
    </source>
</evidence>
<dbReference type="PROSITE" id="PS51748">
    <property type="entry name" value="HEXOKINASE_2"/>
    <property type="match status" value="1"/>
</dbReference>
<dbReference type="InterPro" id="IPR022673">
    <property type="entry name" value="Hexokinase_C"/>
</dbReference>
<dbReference type="InterPro" id="IPR022672">
    <property type="entry name" value="Hexokinase_N"/>
</dbReference>
<feature type="domain" description="Hexokinase C-terminal" evidence="11">
    <location>
        <begin position="161"/>
        <end position="317"/>
    </location>
</feature>
<feature type="non-terminal residue" evidence="12">
    <location>
        <position position="1"/>
    </location>
</feature>